<feature type="non-terminal residue" evidence="2">
    <location>
        <position position="79"/>
    </location>
</feature>
<dbReference type="OrthoDB" id="100767at2759"/>
<gene>
    <name evidence="2" type="ORF">BSL78_27827</name>
</gene>
<dbReference type="PANTHER" id="PTHR15077:SF12">
    <property type="entry name" value="DEATH DOMAIN-CONTAINING PROTEIN"/>
    <property type="match status" value="1"/>
</dbReference>
<accession>A0A2G8JHW5</accession>
<dbReference type="AlphaFoldDB" id="A0A2G8JHW5"/>
<reference evidence="2 3" key="1">
    <citation type="journal article" date="2017" name="PLoS Biol.">
        <title>The sea cucumber genome provides insights into morphological evolution and visceral regeneration.</title>
        <authorList>
            <person name="Zhang X."/>
            <person name="Sun L."/>
            <person name="Yuan J."/>
            <person name="Sun Y."/>
            <person name="Gao Y."/>
            <person name="Zhang L."/>
            <person name="Li S."/>
            <person name="Dai H."/>
            <person name="Hamel J.F."/>
            <person name="Liu C."/>
            <person name="Yu Y."/>
            <person name="Liu S."/>
            <person name="Lin W."/>
            <person name="Guo K."/>
            <person name="Jin S."/>
            <person name="Xu P."/>
            <person name="Storey K.B."/>
            <person name="Huan P."/>
            <person name="Zhang T."/>
            <person name="Zhou Y."/>
            <person name="Zhang J."/>
            <person name="Lin C."/>
            <person name="Li X."/>
            <person name="Xing L."/>
            <person name="Huo D."/>
            <person name="Sun M."/>
            <person name="Wang L."/>
            <person name="Mercier A."/>
            <person name="Li F."/>
            <person name="Yang H."/>
            <person name="Xiang J."/>
        </authorList>
    </citation>
    <scope>NUCLEOTIDE SEQUENCE [LARGE SCALE GENOMIC DNA]</scope>
    <source>
        <strain evidence="2">Shaxun</strain>
        <tissue evidence="2">Muscle</tissue>
    </source>
</reference>
<organism evidence="2 3">
    <name type="scientific">Stichopus japonicus</name>
    <name type="common">Sea cucumber</name>
    <dbReference type="NCBI Taxonomy" id="307972"/>
    <lineage>
        <taxon>Eukaryota</taxon>
        <taxon>Metazoa</taxon>
        <taxon>Echinodermata</taxon>
        <taxon>Eleutherozoa</taxon>
        <taxon>Echinozoa</taxon>
        <taxon>Holothuroidea</taxon>
        <taxon>Aspidochirotacea</taxon>
        <taxon>Aspidochirotida</taxon>
        <taxon>Stichopodidae</taxon>
        <taxon>Apostichopus</taxon>
    </lineage>
</organism>
<dbReference type="Proteomes" id="UP000230750">
    <property type="component" value="Unassembled WGS sequence"/>
</dbReference>
<sequence length="79" mass="9130">DLSGNIPKEWKNVGRNLGLKDEKLCIIETDFNKQGHQETVYQMLRTWKNSNSSNATFRVLGEALYKAGRADQQLKLYEK</sequence>
<dbReference type="PROSITE" id="PS50017">
    <property type="entry name" value="DEATH_DOMAIN"/>
    <property type="match status" value="1"/>
</dbReference>
<evidence type="ECO:0000313" key="2">
    <source>
        <dbReference type="EMBL" id="PIK35342.1"/>
    </source>
</evidence>
<dbReference type="EMBL" id="MRZV01001924">
    <property type="protein sequence ID" value="PIK35342.1"/>
    <property type="molecule type" value="Genomic_DNA"/>
</dbReference>
<dbReference type="SUPFAM" id="SSF47986">
    <property type="entry name" value="DEATH domain"/>
    <property type="match status" value="1"/>
</dbReference>
<dbReference type="GO" id="GO:0007165">
    <property type="term" value="P:signal transduction"/>
    <property type="evidence" value="ECO:0007669"/>
    <property type="project" value="InterPro"/>
</dbReference>
<comment type="caution">
    <text evidence="2">The sequence shown here is derived from an EMBL/GenBank/DDBJ whole genome shotgun (WGS) entry which is preliminary data.</text>
</comment>
<dbReference type="Pfam" id="PF00531">
    <property type="entry name" value="Death"/>
    <property type="match status" value="1"/>
</dbReference>
<protein>
    <recommendedName>
        <fullName evidence="1">Death domain-containing protein</fullName>
    </recommendedName>
</protein>
<keyword evidence="3" id="KW-1185">Reference proteome</keyword>
<feature type="non-terminal residue" evidence="2">
    <location>
        <position position="1"/>
    </location>
</feature>
<proteinExistence type="predicted"/>
<dbReference type="Gene3D" id="1.10.533.10">
    <property type="entry name" value="Death Domain, Fas"/>
    <property type="match status" value="1"/>
</dbReference>
<feature type="domain" description="Death" evidence="1">
    <location>
        <begin position="1"/>
        <end position="79"/>
    </location>
</feature>
<dbReference type="InterPro" id="IPR016729">
    <property type="entry name" value="FADD"/>
</dbReference>
<evidence type="ECO:0000259" key="1">
    <source>
        <dbReference type="PROSITE" id="PS50017"/>
    </source>
</evidence>
<dbReference type="CDD" id="cd01670">
    <property type="entry name" value="Death"/>
    <property type="match status" value="1"/>
</dbReference>
<dbReference type="PANTHER" id="PTHR15077">
    <property type="entry name" value="FAS-ASSOCIATING DEATH DOMAIN-CONTAINING PROTEIN FADD"/>
    <property type="match status" value="1"/>
</dbReference>
<evidence type="ECO:0000313" key="3">
    <source>
        <dbReference type="Proteomes" id="UP000230750"/>
    </source>
</evidence>
<dbReference type="InterPro" id="IPR000488">
    <property type="entry name" value="Death_dom"/>
</dbReference>
<name>A0A2G8JHW5_STIJA</name>
<dbReference type="InterPro" id="IPR011029">
    <property type="entry name" value="DEATH-like_dom_sf"/>
</dbReference>